<reference evidence="2" key="1">
    <citation type="submission" date="2015-04" db="UniProtKB">
        <authorList>
            <consortium name="EnsemblPlants"/>
        </authorList>
    </citation>
    <scope>IDENTIFICATION</scope>
</reference>
<organism evidence="2">
    <name type="scientific">Oryza meridionalis</name>
    <dbReference type="NCBI Taxonomy" id="40149"/>
    <lineage>
        <taxon>Eukaryota</taxon>
        <taxon>Viridiplantae</taxon>
        <taxon>Streptophyta</taxon>
        <taxon>Embryophyta</taxon>
        <taxon>Tracheophyta</taxon>
        <taxon>Spermatophyta</taxon>
        <taxon>Magnoliopsida</taxon>
        <taxon>Liliopsida</taxon>
        <taxon>Poales</taxon>
        <taxon>Poaceae</taxon>
        <taxon>BOP clade</taxon>
        <taxon>Oryzoideae</taxon>
        <taxon>Oryzeae</taxon>
        <taxon>Oryzinae</taxon>
        <taxon>Oryza</taxon>
    </lineage>
</organism>
<dbReference type="Proteomes" id="UP000008021">
    <property type="component" value="Chromosome 1"/>
</dbReference>
<feature type="region of interest" description="Disordered" evidence="1">
    <location>
        <begin position="1"/>
        <end position="57"/>
    </location>
</feature>
<feature type="compositionally biased region" description="Basic residues" evidence="1">
    <location>
        <begin position="37"/>
        <end position="50"/>
    </location>
</feature>
<accession>A0A0E0C2V9</accession>
<evidence type="ECO:0000256" key="1">
    <source>
        <dbReference type="SAM" id="MobiDB-lite"/>
    </source>
</evidence>
<dbReference type="EnsemblPlants" id="OMERI01G16480.1">
    <property type="protein sequence ID" value="OMERI01G16480.1"/>
    <property type="gene ID" value="OMERI01G16480"/>
</dbReference>
<sequence length="121" mass="12823">MAAAGPSSSAHLAPARAWRRWRRDDDVTATGTARRWGSPRRRQWGSPRRRMAGDGLLRRGLVGDNGIGSAAAPVRLSVERAPALAADDLAEGSRPTAILPATGTAPPSPSLLFLQIRFSSS</sequence>
<dbReference type="Gramene" id="OMERI01G16480.1">
    <property type="protein sequence ID" value="OMERI01G16480.1"/>
    <property type="gene ID" value="OMERI01G16480"/>
</dbReference>
<keyword evidence="3" id="KW-1185">Reference proteome</keyword>
<dbReference type="HOGENOM" id="CLU_2041746_0_0_1"/>
<feature type="compositionally biased region" description="Polar residues" evidence="1">
    <location>
        <begin position="1"/>
        <end position="10"/>
    </location>
</feature>
<dbReference type="AlphaFoldDB" id="A0A0E0C2V9"/>
<evidence type="ECO:0000313" key="3">
    <source>
        <dbReference type="Proteomes" id="UP000008021"/>
    </source>
</evidence>
<name>A0A0E0C2V9_9ORYZ</name>
<reference evidence="2" key="2">
    <citation type="submission" date="2018-05" db="EMBL/GenBank/DDBJ databases">
        <title>OmerRS3 (Oryza meridionalis Reference Sequence Version 3).</title>
        <authorList>
            <person name="Zhang J."/>
            <person name="Kudrna D."/>
            <person name="Lee S."/>
            <person name="Talag J."/>
            <person name="Welchert J."/>
            <person name="Wing R.A."/>
        </authorList>
    </citation>
    <scope>NUCLEOTIDE SEQUENCE [LARGE SCALE GENOMIC DNA]</scope>
    <source>
        <strain evidence="2">cv. OR44</strain>
    </source>
</reference>
<proteinExistence type="predicted"/>
<protein>
    <submittedName>
        <fullName evidence="2">Uncharacterized protein</fullName>
    </submittedName>
</protein>
<evidence type="ECO:0000313" key="2">
    <source>
        <dbReference type="EnsemblPlants" id="OMERI01G16480.1"/>
    </source>
</evidence>